<dbReference type="STRING" id="94208.A0A2S4KPR8"/>
<dbReference type="Proteomes" id="UP000237481">
    <property type="component" value="Unassembled WGS sequence"/>
</dbReference>
<dbReference type="InterPro" id="IPR023213">
    <property type="entry name" value="CAT-like_dom_sf"/>
</dbReference>
<keyword evidence="5" id="KW-1185">Reference proteome</keyword>
<keyword evidence="1" id="KW-0596">Phosphopantetheine</keyword>
<dbReference type="Gene3D" id="3.30.559.10">
    <property type="entry name" value="Chloramphenicol acetyltransferase-like domain"/>
    <property type="match status" value="1"/>
</dbReference>
<gene>
    <name evidence="4" type="ORF">TPAR_07620</name>
</gene>
<dbReference type="PANTHER" id="PTHR43767:SF1">
    <property type="entry name" value="NONRIBOSOMAL PEPTIDE SYNTHASE PES1 (EUROFUNG)-RELATED"/>
    <property type="match status" value="1"/>
</dbReference>
<reference evidence="4 5" key="1">
    <citation type="submission" date="2018-01" db="EMBL/GenBank/DDBJ databases">
        <title>Harnessing the power of phylogenomics to disentangle the directionality and signatures of interkingdom host jumping in the parasitic fungal genus Tolypocladium.</title>
        <authorList>
            <person name="Quandt C.A."/>
            <person name="Patterson W."/>
            <person name="Spatafora J.W."/>
        </authorList>
    </citation>
    <scope>NUCLEOTIDE SEQUENCE [LARGE SCALE GENOMIC DNA]</scope>
    <source>
        <strain evidence="4 5">NRBC 100945</strain>
    </source>
</reference>
<evidence type="ECO:0000313" key="4">
    <source>
        <dbReference type="EMBL" id="POR32185.1"/>
    </source>
</evidence>
<feature type="domain" description="AMP-dependent synthetase/ligase" evidence="3">
    <location>
        <begin position="42"/>
        <end position="432"/>
    </location>
</feature>
<evidence type="ECO:0000259" key="3">
    <source>
        <dbReference type="Pfam" id="PF00501"/>
    </source>
</evidence>
<dbReference type="InterPro" id="IPR050237">
    <property type="entry name" value="ATP-dep_AMP-bd_enzyme"/>
</dbReference>
<sequence length="1204" mass="133875">MVPAPTKPSTSEESSNTRKRAEMFGAEIHDLDLKLWDMLSISAANYPDREALVSLWQPAEPGEPSRMRSPQGSDCLRWTYGSLHSRAERLAASLASLGCGPGMNLAAIFWNSAEWGLFFWAAAKLGMVFVPIDVRAGGDMQFMLSAVNPQVVAVQDADITEALTFGDGQLRMPPIRIHCSTQPVEGWLAYDGVSLSQENRGHVVVSQDVLSAHQTSDDSIALIIFTSGTTGTPKGCPHTCRNVAAQTHEYDPNEDPSHIDRWLVHTPVSHIFAVNNALRAWRIGDAVVFPSKSFDVGSTVQALVQEKCTIMSATPTLVKALLAHKGFPSPKDLNISLVTIGGTSISVEDIQLCRQGLGAKDAIQAYGMSEGAPLVSWLRRDPMLTDGYHPGIGKALPGACIRICEPETRKVLDRDEVGELHLGGPSVISSYLGGPDGDDFYTDDSGTWLASGDQARLDQDGVLHIMGRYKELIIRGGENIHPGRIESSLAEIPGLQALVVGVPNSMAGQLAVAVVRLPQGTTKVHVAEKARALGPKYALNAVHTLEELGLEGFPVTSLGKAKKGVLAEAVIAFRSATRPLASSSTKRDKLQELTETLVKAWEKLTGDWPSKHDNFAYFSDSITLLRYCDAVLRRSGKRLYLQDLVEHDTIEKQAKLLLERADQQFGYESNSPGNGTEYRMNRSDSLDVSSHSQQIASRSPRAVPCAQLWAAAQEQVSSLGLDECKVEDVITVRESLQRMISGQRPQSFHVRMVFCVSTATKDQIRRGVGKGLGHRPILRAIACRPLNKVPFQAILGAHQQLFDRQIRELTVRTEQDAKDLCSDDRAQLHSADFMFTVNIITVKESGRCYLSMTYNHSIMDAVFLLQWHRDLCHLISGVDERTGPVRSSYGLFADLYNQYQDSLPAQESVSFHVGRLRGVSRFRQALWPPQRAPGWMISNDETSPHAQARRQVREQVWDGTWDKRASEFRYPRRSRVVCLPQLSALRKDCGVDPAMFARCAVTVFNVLQTGSSCALFNSWESGRAWPFVPGWIQRHLPPPMSVDGPTVERILNMVEVSRSETVREFFKRMMLEYAQVSRHEHAPWDKVVRELRDEGPVATDASFRQSFVWDVSMGMSLSQDYREDNEVLDPVSRHDWADFGLCWNMFVVSKDNIFFIVSWDTAQMNVDEVEQHCDGMADVMRRLAKEANWDRSIADVLTKRPRTL</sequence>
<dbReference type="PANTHER" id="PTHR43767">
    <property type="entry name" value="LONG-CHAIN-FATTY-ACID--COA LIGASE"/>
    <property type="match status" value="1"/>
</dbReference>
<dbReference type="Gene3D" id="3.30.559.30">
    <property type="entry name" value="Nonribosomal peptide synthetase, condensation domain"/>
    <property type="match status" value="1"/>
</dbReference>
<evidence type="ECO:0000313" key="5">
    <source>
        <dbReference type="Proteomes" id="UP000237481"/>
    </source>
</evidence>
<protein>
    <submittedName>
        <fullName evidence="4">Nonribosomal peptide synthetase-like protein</fullName>
    </submittedName>
</protein>
<dbReference type="Gene3D" id="3.30.300.30">
    <property type="match status" value="1"/>
</dbReference>
<dbReference type="PROSITE" id="PS00455">
    <property type="entry name" value="AMP_BINDING"/>
    <property type="match status" value="1"/>
</dbReference>
<proteinExistence type="predicted"/>
<dbReference type="InterPro" id="IPR020845">
    <property type="entry name" value="AMP-binding_CS"/>
</dbReference>
<comment type="caution">
    <text evidence="4">The sequence shown here is derived from an EMBL/GenBank/DDBJ whole genome shotgun (WGS) entry which is preliminary data.</text>
</comment>
<evidence type="ECO:0000256" key="2">
    <source>
        <dbReference type="ARBA" id="ARBA00022553"/>
    </source>
</evidence>
<dbReference type="Pfam" id="PF00501">
    <property type="entry name" value="AMP-binding"/>
    <property type="match status" value="1"/>
</dbReference>
<dbReference type="GO" id="GO:0016878">
    <property type="term" value="F:acid-thiol ligase activity"/>
    <property type="evidence" value="ECO:0007669"/>
    <property type="project" value="UniProtKB-ARBA"/>
</dbReference>
<name>A0A2S4KPR8_9HYPO</name>
<dbReference type="Gene3D" id="3.40.50.12780">
    <property type="entry name" value="N-terminal domain of ligase-like"/>
    <property type="match status" value="1"/>
</dbReference>
<dbReference type="SUPFAM" id="SSF52777">
    <property type="entry name" value="CoA-dependent acyltransferases"/>
    <property type="match status" value="2"/>
</dbReference>
<dbReference type="EMBL" id="PKSG01000892">
    <property type="protein sequence ID" value="POR32185.1"/>
    <property type="molecule type" value="Genomic_DNA"/>
</dbReference>
<dbReference type="AlphaFoldDB" id="A0A2S4KPR8"/>
<keyword evidence="2" id="KW-0597">Phosphoprotein</keyword>
<dbReference type="OrthoDB" id="10253869at2759"/>
<accession>A0A2S4KPR8</accession>
<evidence type="ECO:0000256" key="1">
    <source>
        <dbReference type="ARBA" id="ARBA00022450"/>
    </source>
</evidence>
<dbReference type="SUPFAM" id="SSF56801">
    <property type="entry name" value="Acetyl-CoA synthetase-like"/>
    <property type="match status" value="1"/>
</dbReference>
<dbReference type="InterPro" id="IPR042099">
    <property type="entry name" value="ANL_N_sf"/>
</dbReference>
<dbReference type="InterPro" id="IPR000873">
    <property type="entry name" value="AMP-dep_synth/lig_dom"/>
</dbReference>
<organism evidence="4 5">
    <name type="scientific">Tolypocladium paradoxum</name>
    <dbReference type="NCBI Taxonomy" id="94208"/>
    <lineage>
        <taxon>Eukaryota</taxon>
        <taxon>Fungi</taxon>
        <taxon>Dikarya</taxon>
        <taxon>Ascomycota</taxon>
        <taxon>Pezizomycotina</taxon>
        <taxon>Sordariomycetes</taxon>
        <taxon>Hypocreomycetidae</taxon>
        <taxon>Hypocreales</taxon>
        <taxon>Ophiocordycipitaceae</taxon>
        <taxon>Tolypocladium</taxon>
    </lineage>
</organism>
<dbReference type="InterPro" id="IPR045851">
    <property type="entry name" value="AMP-bd_C_sf"/>
</dbReference>
<dbReference type="CDD" id="cd04433">
    <property type="entry name" value="AFD_class_I"/>
    <property type="match status" value="1"/>
</dbReference>